<reference evidence="2 3" key="1">
    <citation type="submission" date="2018-09" db="EMBL/GenBank/DDBJ databases">
        <title>Genomic investigation of the strawberry pathogen Phytophthora fragariae indicates pathogenicity is determined by transcriptional variation in three key races.</title>
        <authorList>
            <person name="Adams T.M."/>
            <person name="Armitage A.D."/>
            <person name="Sobczyk M.K."/>
            <person name="Bates H.J."/>
            <person name="Dunwell J.M."/>
            <person name="Nellist C.F."/>
            <person name="Harrison R.J."/>
        </authorList>
    </citation>
    <scope>NUCLEOTIDE SEQUENCE [LARGE SCALE GENOMIC DNA]</scope>
    <source>
        <strain evidence="2 3">NOV-77</strain>
    </source>
</reference>
<proteinExistence type="predicted"/>
<comment type="caution">
    <text evidence="2">The sequence shown here is derived from an EMBL/GenBank/DDBJ whole genome shotgun (WGS) entry which is preliminary data.</text>
</comment>
<feature type="region of interest" description="Disordered" evidence="1">
    <location>
        <begin position="30"/>
        <end position="66"/>
    </location>
</feature>
<accession>A0A6G0QHE0</accession>
<evidence type="ECO:0000256" key="1">
    <source>
        <dbReference type="SAM" id="MobiDB-lite"/>
    </source>
</evidence>
<protein>
    <submittedName>
        <fullName evidence="2">Uncharacterized protein</fullName>
    </submittedName>
</protein>
<evidence type="ECO:0000313" key="3">
    <source>
        <dbReference type="Proteomes" id="UP000486351"/>
    </source>
</evidence>
<organism evidence="2 3">
    <name type="scientific">Phytophthora fragariae</name>
    <dbReference type="NCBI Taxonomy" id="53985"/>
    <lineage>
        <taxon>Eukaryota</taxon>
        <taxon>Sar</taxon>
        <taxon>Stramenopiles</taxon>
        <taxon>Oomycota</taxon>
        <taxon>Peronosporomycetes</taxon>
        <taxon>Peronosporales</taxon>
        <taxon>Peronosporaceae</taxon>
        <taxon>Phytophthora</taxon>
    </lineage>
</organism>
<dbReference type="Proteomes" id="UP000486351">
    <property type="component" value="Unassembled WGS sequence"/>
</dbReference>
<dbReference type="AlphaFoldDB" id="A0A6G0QHE0"/>
<dbReference type="EMBL" id="QXFY01003259">
    <property type="protein sequence ID" value="KAE9286940.1"/>
    <property type="molecule type" value="Genomic_DNA"/>
</dbReference>
<evidence type="ECO:0000313" key="2">
    <source>
        <dbReference type="EMBL" id="KAE9286940.1"/>
    </source>
</evidence>
<name>A0A6G0QHE0_9STRA</name>
<gene>
    <name evidence="2" type="ORF">PF008_g26543</name>
</gene>
<sequence length="402" mass="44596">MAGQGPEAFFMTSLQAPQCSVEAATLTTTAPNIGKHPHNVSSSDTLPVPRKPKKKRSHSTPTRDRERRELLALRVESVELEKQLQQARERLTVVRKKQQEKIPISRSRIVSTIPAWRHIARRHLRARQEAESENRRLREQLVDHLNWGATLQAKMNERGAGNDPNSTRAAATAAALGSVANPLLLAEDEEGITDLELELDDTDRAELEMLASGLDAAYARVDDVFKDHEVTEVPLGSVSGSRKTLDGTEQEGGMAALELRDTRVIPFEFRLAIDAAWNAWVLWHLGGSCRKSVSAHRSCSYPDVSRPEHTFAVNFRLQTLNRLVLVWRGLSAGENELDGLFTDETGWVVFEQMDPFKQDDGDAAAAARTSMRSCVRMTPKRADDCTATPTQGHVLANLVVNS</sequence>